<name>A0A0W0TLR9_LEGER</name>
<dbReference type="EMBL" id="LNYA01000028">
    <property type="protein sequence ID" value="KTC96562.1"/>
    <property type="molecule type" value="Genomic_DNA"/>
</dbReference>
<comment type="similarity">
    <text evidence="1">Belongs to the 4-hydroxybenzoyl-CoA thioesterase family.</text>
</comment>
<accession>A0A0W0TLR9</accession>
<dbReference type="PROSITE" id="PS01328">
    <property type="entry name" value="4HBCOA_THIOESTERASE"/>
    <property type="match status" value="1"/>
</dbReference>
<dbReference type="GO" id="GO:0047617">
    <property type="term" value="F:fatty acyl-CoA hydrolase activity"/>
    <property type="evidence" value="ECO:0007669"/>
    <property type="project" value="TreeGrafter"/>
</dbReference>
<feature type="domain" description="Thioesterase" evidence="3">
    <location>
        <begin position="17"/>
        <end position="103"/>
    </location>
</feature>
<dbReference type="SUPFAM" id="SSF54637">
    <property type="entry name" value="Thioesterase/thiol ester dehydrase-isomerase"/>
    <property type="match status" value="1"/>
</dbReference>
<evidence type="ECO:0000313" key="4">
    <source>
        <dbReference type="EMBL" id="KTC96562.1"/>
    </source>
</evidence>
<dbReference type="RefSeq" id="WP_058526912.1">
    <property type="nucleotide sequence ID" value="NZ_CAAAHY010000012.1"/>
</dbReference>
<evidence type="ECO:0000313" key="5">
    <source>
        <dbReference type="Proteomes" id="UP000054773"/>
    </source>
</evidence>
<dbReference type="PANTHER" id="PTHR31793:SF37">
    <property type="entry name" value="ACYL-COA THIOESTER HYDROLASE YBGC"/>
    <property type="match status" value="1"/>
</dbReference>
<dbReference type="AlphaFoldDB" id="A0A0W0TLR9"/>
<dbReference type="CDD" id="cd00586">
    <property type="entry name" value="4HBT"/>
    <property type="match status" value="1"/>
</dbReference>
<dbReference type="InterPro" id="IPR006683">
    <property type="entry name" value="Thioestr_dom"/>
</dbReference>
<comment type="caution">
    <text evidence="4">The sequence shown here is derived from an EMBL/GenBank/DDBJ whole genome shotgun (WGS) entry which is preliminary data.</text>
</comment>
<keyword evidence="2" id="KW-0378">Hydrolase</keyword>
<dbReference type="InterPro" id="IPR006684">
    <property type="entry name" value="YbgC/YbaW"/>
</dbReference>
<dbReference type="OrthoDB" id="9808429at2"/>
<dbReference type="InterPro" id="IPR050563">
    <property type="entry name" value="4-hydroxybenzoyl-CoA_TE"/>
</dbReference>
<evidence type="ECO:0000256" key="2">
    <source>
        <dbReference type="ARBA" id="ARBA00022801"/>
    </source>
</evidence>
<proteinExistence type="inferred from homology"/>
<evidence type="ECO:0000256" key="1">
    <source>
        <dbReference type="ARBA" id="ARBA00005953"/>
    </source>
</evidence>
<organism evidence="4 5">
    <name type="scientific">Legionella erythra</name>
    <dbReference type="NCBI Taxonomy" id="448"/>
    <lineage>
        <taxon>Bacteria</taxon>
        <taxon>Pseudomonadati</taxon>
        <taxon>Pseudomonadota</taxon>
        <taxon>Gammaproteobacteria</taxon>
        <taxon>Legionellales</taxon>
        <taxon>Legionellaceae</taxon>
        <taxon>Legionella</taxon>
    </lineage>
</organism>
<sequence length="126" mass="14945">MSYQSHFRVYAEDTDMMGIVYHANFLCFFERARTEMLREKNWSLTQMASEYDRHFIISDVKMQFLHPARLDDLLLVSTDIMKRGSCSILFEQNLRNQHNMLLCEAQVKIVCVDSAMKIQRIPPDYN</sequence>
<dbReference type="InterPro" id="IPR008272">
    <property type="entry name" value="HB-CoA_thioesterase_AS"/>
</dbReference>
<protein>
    <submittedName>
        <fullName evidence="4">Acyl-CoA thioesterase</fullName>
    </submittedName>
</protein>
<keyword evidence="5" id="KW-1185">Reference proteome</keyword>
<dbReference type="PATRIC" id="fig|448.7.peg.1849"/>
<dbReference type="NCBIfam" id="TIGR00051">
    <property type="entry name" value="YbgC/FadM family acyl-CoA thioesterase"/>
    <property type="match status" value="1"/>
</dbReference>
<dbReference type="PANTHER" id="PTHR31793">
    <property type="entry name" value="4-HYDROXYBENZOYL-COA THIOESTERASE FAMILY MEMBER"/>
    <property type="match status" value="1"/>
</dbReference>
<dbReference type="FunFam" id="3.10.129.10:FF:000004">
    <property type="entry name" value="Tol-pal system-associated acyl-CoA thioesterase"/>
    <property type="match status" value="1"/>
</dbReference>
<gene>
    <name evidence="4" type="primary">ybgC</name>
    <name evidence="4" type="ORF">Lery_1768</name>
</gene>
<dbReference type="Pfam" id="PF03061">
    <property type="entry name" value="4HBT"/>
    <property type="match status" value="1"/>
</dbReference>
<reference evidence="4 5" key="1">
    <citation type="submission" date="2015-11" db="EMBL/GenBank/DDBJ databases">
        <title>Genomic analysis of 38 Legionella species identifies large and diverse effector repertoires.</title>
        <authorList>
            <person name="Burstein D."/>
            <person name="Amaro F."/>
            <person name="Zusman T."/>
            <person name="Lifshitz Z."/>
            <person name="Cohen O."/>
            <person name="Gilbert J.A."/>
            <person name="Pupko T."/>
            <person name="Shuman H.A."/>
            <person name="Segal G."/>
        </authorList>
    </citation>
    <scope>NUCLEOTIDE SEQUENCE [LARGE SCALE GENOMIC DNA]</scope>
    <source>
        <strain evidence="4 5">SE-32A-C8</strain>
    </source>
</reference>
<evidence type="ECO:0000259" key="3">
    <source>
        <dbReference type="Pfam" id="PF03061"/>
    </source>
</evidence>
<dbReference type="Proteomes" id="UP000054773">
    <property type="component" value="Unassembled WGS sequence"/>
</dbReference>
<dbReference type="STRING" id="448.Lery_1768"/>
<dbReference type="Gene3D" id="3.10.129.10">
    <property type="entry name" value="Hotdog Thioesterase"/>
    <property type="match status" value="1"/>
</dbReference>
<dbReference type="PIRSF" id="PIRSF003230">
    <property type="entry name" value="YbgC"/>
    <property type="match status" value="1"/>
</dbReference>
<dbReference type="InterPro" id="IPR029069">
    <property type="entry name" value="HotDog_dom_sf"/>
</dbReference>